<reference evidence="2 3" key="1">
    <citation type="submission" date="2019-06" db="EMBL/GenBank/DDBJ databases">
        <title>Complete genome sequence of Ensifer mexicanus ITTG R7 isolated from nodules of Acacia angustissima (Mill.) Kuntze.</title>
        <authorList>
            <person name="Rincon-Rosales R."/>
            <person name="Rogel M.A."/>
            <person name="Guerrero G."/>
            <person name="Rincon-Molina C.I."/>
            <person name="Lopez-Lopez A."/>
            <person name="Martinez-Romero E."/>
        </authorList>
    </citation>
    <scope>NUCLEOTIDE SEQUENCE [LARGE SCALE GENOMIC DNA]</scope>
    <source>
        <strain evidence="2 3">ITTG R7</strain>
    </source>
</reference>
<gene>
    <name evidence="2" type="ORF">FKV68_16585</name>
</gene>
<dbReference type="PIRSF" id="PIRSF017082">
    <property type="entry name" value="YflP"/>
    <property type="match status" value="1"/>
</dbReference>
<protein>
    <submittedName>
        <fullName evidence="2">Tripartite tricarboxylate transporter substrate binding protein</fullName>
    </submittedName>
</protein>
<dbReference type="KEGG" id="emx:FKV68_16585"/>
<dbReference type="Pfam" id="PF03401">
    <property type="entry name" value="TctC"/>
    <property type="match status" value="1"/>
</dbReference>
<dbReference type="Gene3D" id="3.40.190.150">
    <property type="entry name" value="Bordetella uptake gene, domain 1"/>
    <property type="match status" value="1"/>
</dbReference>
<keyword evidence="3" id="KW-1185">Reference proteome</keyword>
<evidence type="ECO:0000313" key="2">
    <source>
        <dbReference type="EMBL" id="QLL62946.1"/>
    </source>
</evidence>
<dbReference type="PANTHER" id="PTHR42928:SF5">
    <property type="entry name" value="BLR1237 PROTEIN"/>
    <property type="match status" value="1"/>
</dbReference>
<dbReference type="PANTHER" id="PTHR42928">
    <property type="entry name" value="TRICARBOXYLATE-BINDING PROTEIN"/>
    <property type="match status" value="1"/>
</dbReference>
<accession>A0A859QR23</accession>
<comment type="similarity">
    <text evidence="1">Belongs to the UPF0065 (bug) family.</text>
</comment>
<evidence type="ECO:0000313" key="3">
    <source>
        <dbReference type="Proteomes" id="UP000510721"/>
    </source>
</evidence>
<evidence type="ECO:0000256" key="1">
    <source>
        <dbReference type="ARBA" id="ARBA00006987"/>
    </source>
</evidence>
<dbReference type="EMBL" id="CP041238">
    <property type="protein sequence ID" value="QLL62946.1"/>
    <property type="molecule type" value="Genomic_DNA"/>
</dbReference>
<dbReference type="InterPro" id="IPR042100">
    <property type="entry name" value="Bug_dom1"/>
</dbReference>
<dbReference type="CDD" id="cd07012">
    <property type="entry name" value="PBP2_Bug_TTT"/>
    <property type="match status" value="1"/>
</dbReference>
<dbReference type="Proteomes" id="UP000510721">
    <property type="component" value="Chromosome"/>
</dbReference>
<dbReference type="AlphaFoldDB" id="A0A859QR23"/>
<dbReference type="RefSeq" id="WP_180938860.1">
    <property type="nucleotide sequence ID" value="NZ_CP041238.1"/>
</dbReference>
<name>A0A859QR23_9HYPH</name>
<dbReference type="Gene3D" id="3.40.190.10">
    <property type="entry name" value="Periplasmic binding protein-like II"/>
    <property type="match status" value="1"/>
</dbReference>
<organism evidence="2 3">
    <name type="scientific">Sinorhizobium mexicanum</name>
    <dbReference type="NCBI Taxonomy" id="375549"/>
    <lineage>
        <taxon>Bacteria</taxon>
        <taxon>Pseudomonadati</taxon>
        <taxon>Pseudomonadota</taxon>
        <taxon>Alphaproteobacteria</taxon>
        <taxon>Hyphomicrobiales</taxon>
        <taxon>Rhizobiaceae</taxon>
        <taxon>Sinorhizobium/Ensifer group</taxon>
        <taxon>Sinorhizobium</taxon>
    </lineage>
</organism>
<proteinExistence type="inferred from homology"/>
<dbReference type="InterPro" id="IPR005064">
    <property type="entry name" value="BUG"/>
</dbReference>
<sequence>MRMLTKILLAGFAVAGMAAPAFAEYPDQPITFIIPYGPGGTSDVGARTWGPFFEKCIGQTVVFVNKPGAGGELGFAELANAKPDGYTIGALNVPNFPVGAITKEKPAYELGSFAFLGNLYGSKVSINAKRGGKYDTLAQLVEAAKTGPINMAISNYGADDHIKMLSFMKAAGVKFNFIPMADAATSRNAVIGGHVDVSGNSLTEVAQFQNELKTLAIASDERVAELPDVPSFKEQGFDIVGGSNHVIGAPVATPPDVVAKLSGCFEAVSKDPEFQKVAKERSLLLNPMTAAQTKDWVQKESAMLKGLWESDPWIK</sequence>